<dbReference type="SUPFAM" id="SSF48452">
    <property type="entry name" value="TPR-like"/>
    <property type="match status" value="1"/>
</dbReference>
<gene>
    <name evidence="1" type="ORF">BTR14_18975</name>
</gene>
<dbReference type="SUPFAM" id="SSF52540">
    <property type="entry name" value="P-loop containing nucleoside triphosphate hydrolases"/>
    <property type="match status" value="1"/>
</dbReference>
<reference evidence="1 2" key="1">
    <citation type="journal article" date="2017" name="Antonie Van Leeuwenhoek">
        <title>Rhizobium rhizosphaerae sp. nov., a novel species isolated from rice rhizosphere.</title>
        <authorList>
            <person name="Zhao J.J."/>
            <person name="Zhang J."/>
            <person name="Zhang R.J."/>
            <person name="Zhang C.W."/>
            <person name="Yin H.Q."/>
            <person name="Zhang X.X."/>
        </authorList>
    </citation>
    <scope>NUCLEOTIDE SEQUENCE [LARGE SCALE GENOMIC DNA]</scope>
    <source>
        <strain evidence="1 2">RD15</strain>
    </source>
</reference>
<organism evidence="1 2">
    <name type="scientific">Xaviernesmea rhizosphaerae</name>
    <dbReference type="NCBI Taxonomy" id="1672749"/>
    <lineage>
        <taxon>Bacteria</taxon>
        <taxon>Pseudomonadati</taxon>
        <taxon>Pseudomonadota</taxon>
        <taxon>Alphaproteobacteria</taxon>
        <taxon>Hyphomicrobiales</taxon>
        <taxon>Rhizobiaceae</taxon>
        <taxon>Rhizobium/Agrobacterium group</taxon>
        <taxon>Xaviernesmea</taxon>
    </lineage>
</organism>
<keyword evidence="2" id="KW-1185">Reference proteome</keyword>
<protein>
    <recommendedName>
        <fullName evidence="3">Tetratricopeptide repeat protein</fullName>
    </recommendedName>
</protein>
<sequence>MDEFVQGNPTKQAVESLRGYAYQLYASALAWTTLSQNGLLYLEVAEDYATLAANRLNSVQVKATTASITLNSKAVIDTIDSFFDLKTRNPGKSLTIEYLTTASIGREAANKDLVSDMPGLLYWQEAAAGADVEPLRARLRQLPLKLAAQAFLNTASADELRSGLLERIYWRCGEPPLDDLKQSLLEFAVYRCDEKNEPTQFADTFATKIISRILDTVVSAPRPPLTKADLILLFDSVVKTSVPTVLLNRMLEGAFNDGSTKLVARSEPLEPVSQPLYQAVAREALVVAVHSSLESHGAAWLHAGTGYGKSTLAAISAAGSGSNWQVARLTNLDATATGAKIRRVATELTGSVSSDVILDDLGYVASPEVQGALQTLMAAARRSETRVIITSHHVPTSIRLAQLGLDIEALVAVGDFAEQEVHDLVAMEGGDPNVFGRYAYVGSTAGHPQLAHALVLGLRQRGWPKEDVVNLAALSGTDSDIECLRQEIRIRLLGELPQDALNLLARLTLSIGPFSRQFAISLGGKKPPLSSPGNAFDRLIGPWIDTIALDTFRASSLVSRLGTDTFDPDVVVRLNAEIARLRISTAMIDVNVVEGALLNALIGQAEDILNAIFAATFSAPRSELPRIALACGVLLVHGVDRKIYPKAPEVSARLRALQVILLAAKRDEKKLAPTLVALEEELRDLPDQDYASILYLGVLTKLSIAEGTFDILPGMVARIASLRHSSAVLRQVETNFEHAKGMPRTADDIVRSLFAFQITLIQKMESLFKMLDEMAELEPEDRRFFLTEVTSTPGDKAIAVRGPWRFALSNGGRDVTPMVSQYLELAAKARELGDFDVASAAYETAATISDEDVGDAERGLEVLAEAFEALPSHWWSIQRNRARILYRVGRYEEQLEITDALLAGTQKRDVEMAHLLREIAMGNSHLGRHEAASRYFEEAAGIAAEIEQPDFQLMSTGLLADAAMEAFYDRYGPRVIDLLDRSMSKLEEVDENAGLRQKALRASIPHTVATMLDRLRPEGPDPNFEYAMVPGLNSNPSPHPGIQGLTSGPLDFVWLLLSQLEGQLDAGSAISDRLRSSQWDERIPTLADYVFNEERLKLSFVRGDASLFCDAVHKVAAGRVWMNSLTFQINPHNSPRGRVPPLATSALTKRQRFLTSSALMFIGYQIFAGRYEIVPEFLELQTSFTPPALAPEDVGQFRAERITRPNNDNESNAMGVVYSAAVNQCPLSVDDLFMIVIRLIGMRAADASGKIMEMAYQWAMAQWENAVQSQRFRLRSPNAAPETIEALKKLGRSGTRGLAELTLAMRQHVAIPLDGELVSMLQGLR</sequence>
<evidence type="ECO:0000313" key="1">
    <source>
        <dbReference type="EMBL" id="OQP84466.1"/>
    </source>
</evidence>
<dbReference type="EMBL" id="MSPX01000020">
    <property type="protein sequence ID" value="OQP84466.1"/>
    <property type="molecule type" value="Genomic_DNA"/>
</dbReference>
<evidence type="ECO:0008006" key="3">
    <source>
        <dbReference type="Google" id="ProtNLM"/>
    </source>
</evidence>
<dbReference type="Gene3D" id="1.25.40.10">
    <property type="entry name" value="Tetratricopeptide repeat domain"/>
    <property type="match status" value="1"/>
</dbReference>
<dbReference type="Proteomes" id="UP000192652">
    <property type="component" value="Unassembled WGS sequence"/>
</dbReference>
<dbReference type="InterPro" id="IPR011990">
    <property type="entry name" value="TPR-like_helical_dom_sf"/>
</dbReference>
<dbReference type="RefSeq" id="WP_081177307.1">
    <property type="nucleotide sequence ID" value="NZ_MSPX01000020.1"/>
</dbReference>
<evidence type="ECO:0000313" key="2">
    <source>
        <dbReference type="Proteomes" id="UP000192652"/>
    </source>
</evidence>
<name>A0ABX3P9T6_9HYPH</name>
<proteinExistence type="predicted"/>
<comment type="caution">
    <text evidence="1">The sequence shown here is derived from an EMBL/GenBank/DDBJ whole genome shotgun (WGS) entry which is preliminary data.</text>
</comment>
<dbReference type="InterPro" id="IPR027417">
    <property type="entry name" value="P-loop_NTPase"/>
</dbReference>
<accession>A0ABX3P9T6</accession>